<dbReference type="OrthoDB" id="1695157at2759"/>
<organism evidence="1 2">
    <name type="scientific">Corymbia citriodora subsp. variegata</name>
    <dbReference type="NCBI Taxonomy" id="360336"/>
    <lineage>
        <taxon>Eukaryota</taxon>
        <taxon>Viridiplantae</taxon>
        <taxon>Streptophyta</taxon>
        <taxon>Embryophyta</taxon>
        <taxon>Tracheophyta</taxon>
        <taxon>Spermatophyta</taxon>
        <taxon>Magnoliopsida</taxon>
        <taxon>eudicotyledons</taxon>
        <taxon>Gunneridae</taxon>
        <taxon>Pentapetalae</taxon>
        <taxon>rosids</taxon>
        <taxon>malvids</taxon>
        <taxon>Myrtales</taxon>
        <taxon>Myrtaceae</taxon>
        <taxon>Myrtoideae</taxon>
        <taxon>Eucalypteae</taxon>
        <taxon>Corymbia</taxon>
    </lineage>
</organism>
<protein>
    <submittedName>
        <fullName evidence="1">Uncharacterized protein</fullName>
    </submittedName>
</protein>
<proteinExistence type="predicted"/>
<comment type="caution">
    <text evidence="1">The sequence shown here is derived from an EMBL/GenBank/DDBJ whole genome shotgun (WGS) entry which is preliminary data.</text>
</comment>
<dbReference type="AlphaFoldDB" id="A0A8T0CH45"/>
<dbReference type="Gramene" id="rna-gnl|WGS:JABURB|Cocit.L3621.1">
    <property type="protein sequence ID" value="cds-KAF7846887.1"/>
    <property type="gene ID" value="gene-BT93_L3621"/>
</dbReference>
<dbReference type="Proteomes" id="UP000806378">
    <property type="component" value="Unassembled WGS sequence"/>
</dbReference>
<evidence type="ECO:0000313" key="2">
    <source>
        <dbReference type="Proteomes" id="UP000806378"/>
    </source>
</evidence>
<gene>
    <name evidence="1" type="ORF">BT93_L3621</name>
</gene>
<sequence length="106" mass="11809">MGISEKGYELANVKDDKKSTRKRMRRKRKNCIWLCFSNVEVGSAVQEDGQEGMAERSAVDGLPVVSAFSHVDEKEKGALVLGNKSCLLMCFSNLEVNTKDKPLDNK</sequence>
<accession>A0A8T0CH45</accession>
<evidence type="ECO:0000313" key="1">
    <source>
        <dbReference type="EMBL" id="KAF7846887.1"/>
    </source>
</evidence>
<name>A0A8T0CH45_CORYI</name>
<dbReference type="EMBL" id="MU091641">
    <property type="protein sequence ID" value="KAF7846887.1"/>
    <property type="molecule type" value="Genomic_DNA"/>
</dbReference>
<reference evidence="1" key="1">
    <citation type="submission" date="2020-05" db="EMBL/GenBank/DDBJ databases">
        <title>WGS assembly of Corymbia citriodora subspecies variegata.</title>
        <authorList>
            <person name="Barry K."/>
            <person name="Hundley H."/>
            <person name="Shu S."/>
            <person name="Jenkins J."/>
            <person name="Grimwood J."/>
            <person name="Baten A."/>
        </authorList>
    </citation>
    <scope>NUCLEOTIDE SEQUENCE</scope>
    <source>
        <strain evidence="1">CV2-018</strain>
    </source>
</reference>
<keyword evidence="2" id="KW-1185">Reference proteome</keyword>